<feature type="chain" id="PRO_5042096972" description="Peptidase inhibitor family I36" evidence="1">
    <location>
        <begin position="23"/>
        <end position="124"/>
    </location>
</feature>
<reference evidence="2 3" key="1">
    <citation type="submission" date="2023-07" db="EMBL/GenBank/DDBJ databases">
        <title>Sequencing the genomes of 1000 actinobacteria strains.</title>
        <authorList>
            <person name="Klenk H.-P."/>
        </authorList>
    </citation>
    <scope>NUCLEOTIDE SEQUENCE [LARGE SCALE GENOMIC DNA]</scope>
    <source>
        <strain evidence="2 3">DSM 44709</strain>
    </source>
</reference>
<evidence type="ECO:0000313" key="2">
    <source>
        <dbReference type="EMBL" id="MDQ0369520.1"/>
    </source>
</evidence>
<dbReference type="Pfam" id="PF03995">
    <property type="entry name" value="Inhibitor_I36"/>
    <property type="match status" value="1"/>
</dbReference>
<organism evidence="2 3">
    <name type="scientific">Catenuloplanes indicus</name>
    <dbReference type="NCBI Taxonomy" id="137267"/>
    <lineage>
        <taxon>Bacteria</taxon>
        <taxon>Bacillati</taxon>
        <taxon>Actinomycetota</taxon>
        <taxon>Actinomycetes</taxon>
        <taxon>Micromonosporales</taxon>
        <taxon>Micromonosporaceae</taxon>
        <taxon>Catenuloplanes</taxon>
    </lineage>
</organism>
<comment type="caution">
    <text evidence="2">The sequence shown here is derived from an EMBL/GenBank/DDBJ whole genome shotgun (WGS) entry which is preliminary data.</text>
</comment>
<name>A0AAE3W6V7_9ACTN</name>
<dbReference type="AlphaFoldDB" id="A0AAE3W6V7"/>
<dbReference type="Proteomes" id="UP001240236">
    <property type="component" value="Unassembled WGS sequence"/>
</dbReference>
<protein>
    <recommendedName>
        <fullName evidence="4">Peptidase inhibitor family I36</fullName>
    </recommendedName>
</protein>
<gene>
    <name evidence="2" type="ORF">J2S42_006189</name>
</gene>
<dbReference type="EMBL" id="JAUSUZ010000001">
    <property type="protein sequence ID" value="MDQ0369520.1"/>
    <property type="molecule type" value="Genomic_DNA"/>
</dbReference>
<evidence type="ECO:0008006" key="4">
    <source>
        <dbReference type="Google" id="ProtNLM"/>
    </source>
</evidence>
<evidence type="ECO:0000256" key="1">
    <source>
        <dbReference type="SAM" id="SignalP"/>
    </source>
</evidence>
<evidence type="ECO:0000313" key="3">
    <source>
        <dbReference type="Proteomes" id="UP001240236"/>
    </source>
</evidence>
<feature type="signal peptide" evidence="1">
    <location>
        <begin position="1"/>
        <end position="22"/>
    </location>
</feature>
<dbReference type="RefSeq" id="WP_307244804.1">
    <property type="nucleotide sequence ID" value="NZ_JAUSUZ010000001.1"/>
</dbReference>
<accession>A0AAE3W6V7</accession>
<proteinExistence type="predicted"/>
<dbReference type="Gene3D" id="2.60.20.10">
    <property type="entry name" value="Crystallins"/>
    <property type="match status" value="1"/>
</dbReference>
<keyword evidence="3" id="KW-1185">Reference proteome</keyword>
<keyword evidence="1" id="KW-0732">Signal</keyword>
<sequence>MNILKKAIAGGALAVVATAALAAGTASSASAGWSDCAGGDLCAYLSANGGGTPGRVADDNANLLQYNKFNNAVSLYNNGNSCNVRIYSGLNWSGSSFVLPRGYTAPDLSGTVYYKNVASNDWCV</sequence>